<dbReference type="GO" id="GO:0031490">
    <property type="term" value="F:chromatin DNA binding"/>
    <property type="evidence" value="ECO:0007669"/>
    <property type="project" value="TreeGrafter"/>
</dbReference>
<keyword evidence="5" id="KW-0804">Transcription</keyword>
<evidence type="ECO:0000256" key="2">
    <source>
        <dbReference type="ARBA" id="ARBA00006801"/>
    </source>
</evidence>
<dbReference type="EMBL" id="GDJX01023991">
    <property type="protein sequence ID" value="JAT43945.1"/>
    <property type="molecule type" value="Transcribed_RNA"/>
</dbReference>
<keyword evidence="6" id="KW-0539">Nucleus</keyword>
<organism evidence="11">
    <name type="scientific">Anthurium amnicola</name>
    <dbReference type="NCBI Taxonomy" id="1678845"/>
    <lineage>
        <taxon>Eukaryota</taxon>
        <taxon>Viridiplantae</taxon>
        <taxon>Streptophyta</taxon>
        <taxon>Embryophyta</taxon>
        <taxon>Tracheophyta</taxon>
        <taxon>Spermatophyta</taxon>
        <taxon>Magnoliopsida</taxon>
        <taxon>Liliopsida</taxon>
        <taxon>Araceae</taxon>
        <taxon>Pothoideae</taxon>
        <taxon>Potheae</taxon>
        <taxon>Anthurium</taxon>
    </lineage>
</organism>
<dbReference type="GO" id="GO:0046872">
    <property type="term" value="F:metal ion binding"/>
    <property type="evidence" value="ECO:0007669"/>
    <property type="project" value="UniProtKB-KW"/>
</dbReference>
<keyword evidence="4" id="KW-0805">Transcription regulation</keyword>
<sequence length="981" mass="110190">MEDGVGIPEDLRCKRSDGKQWRCSALSMPDKTVCEKHYIQAKRRAANSAMRASEKKARRKMLSTGGAADDAYLDDPGRSDDLDAAGEASASPVGGVGSSGGGGEYSGGPSPVKRHKERRAHKGQGGLYSPELVRGKGGSSARSRHREPAQRDLVQDSRVRSAHATPRVRKAAKGFGGSGPEDCSGRSTDSSGEAEGLTCHQCQRNDRARVVWCMSCAKRGYCESCVLRRYPDMSMEDIRRVCPACRGICNCKVCLRGDSLIKGRIREMASIDKLRHLHRLLYFLLPVLKRIHSEQCYELELEIRVYGIKNDILRAKLNPDEQMCCDSCKIPIFDYHRHCTNCLYDLCLTCCRDLRRASLVGLKGESAECQDVDRSRDIGDAQMLLAPPEKKQSDDSLKNSIDNYTIDFTCSFPMWKANSDNSIPCPPPEPGGCGSSTLVLRRILKINWVAKLVKHAEEMVNGCKASDLESTDECTFCTRSITSQSSHSSNSRFYKCSQREDSNDNFLFCPTLQDIEHESNGHFHKHWIKGEPVVVRHAFEPSLSACWDPMSIWRGIQEIIDDGTKDNVIVKATNCSNQSEVDIELRQFIKGYTDGYINKDGRPEILKLKDWPPTNAVEEFLLCQRPEFLSKLPLLEYFHSKWGLLNLAAKLPHDSMQSDVGPKILISYGTHEKFSGVSMANFQINMGDAVYLLMHTSEAKFQGKWNNKLGSMWKKGDGSDMKDHYVKNEMVNFSVSTSNENCTKNRACGLSLNGKDDDIMEDNACNGIEIAAGGKKGMDFCHTERGFWGLSEKASAGAVWDVFRRQDVPKLNEYLRAHWKELTNTCASQIDKVKTPVYEHGVLLDEVHKRKLKDEFGIEPWTFQQYIGEAVFVPAGCPFQVTSRLSTVQLCLDFLSPESLMECFRMAQEIRCLPSYHEAKLQMLEVGKMCLYAASSAIREIQKIILDPKLASEIRFEDRNLTATVSENLERMTRRRQIVCT</sequence>
<accession>A0A1D1XNH3</accession>
<feature type="compositionally biased region" description="Basic residues" evidence="8">
    <location>
        <begin position="112"/>
        <end position="122"/>
    </location>
</feature>
<feature type="region of interest" description="Disordered" evidence="8">
    <location>
        <begin position="44"/>
        <end position="189"/>
    </location>
</feature>
<dbReference type="InterPro" id="IPR018866">
    <property type="entry name" value="Znf-4CXXC_R1"/>
</dbReference>
<protein>
    <submittedName>
        <fullName evidence="11">Putative JmjC domain-containing histone demethylation protein 2C</fullName>
    </submittedName>
</protein>
<dbReference type="InterPro" id="IPR014977">
    <property type="entry name" value="WRC_dom"/>
</dbReference>
<comment type="similarity">
    <text evidence="2">Belongs to the JARID1 histone demethylase family.</text>
</comment>
<proteinExistence type="inferred from homology"/>
<evidence type="ECO:0000259" key="10">
    <source>
        <dbReference type="PROSITE" id="PS51667"/>
    </source>
</evidence>
<evidence type="ECO:0000313" key="11">
    <source>
        <dbReference type="EMBL" id="JAT43945.1"/>
    </source>
</evidence>
<dbReference type="PANTHER" id="PTHR12549">
    <property type="entry name" value="JMJC DOMAIN-CONTAINING HISTONE DEMETHYLATION PROTEIN"/>
    <property type="match status" value="1"/>
</dbReference>
<dbReference type="GO" id="GO:0032454">
    <property type="term" value="F:histone H3K9 demethylase activity"/>
    <property type="evidence" value="ECO:0007669"/>
    <property type="project" value="InterPro"/>
</dbReference>
<dbReference type="PROSITE" id="PS51184">
    <property type="entry name" value="JMJC"/>
    <property type="match status" value="1"/>
</dbReference>
<dbReference type="InterPro" id="IPR045109">
    <property type="entry name" value="LSDs-like"/>
</dbReference>
<evidence type="ECO:0000256" key="7">
    <source>
        <dbReference type="PROSITE-ProRule" id="PRU01002"/>
    </source>
</evidence>
<dbReference type="InterPro" id="IPR003347">
    <property type="entry name" value="JmjC_dom"/>
</dbReference>
<dbReference type="GO" id="GO:0003712">
    <property type="term" value="F:transcription coregulator activity"/>
    <property type="evidence" value="ECO:0007669"/>
    <property type="project" value="TreeGrafter"/>
</dbReference>
<dbReference type="PANTHER" id="PTHR12549:SF17">
    <property type="entry name" value="E3 UBIQUITIN-PROTEIN LIGASE JMJ24"/>
    <property type="match status" value="1"/>
</dbReference>
<evidence type="ECO:0000256" key="1">
    <source>
        <dbReference type="ARBA" id="ARBA00004123"/>
    </source>
</evidence>
<evidence type="ECO:0000259" key="9">
    <source>
        <dbReference type="PROSITE" id="PS51184"/>
    </source>
</evidence>
<evidence type="ECO:0000256" key="6">
    <source>
        <dbReference type="ARBA" id="ARBA00023242"/>
    </source>
</evidence>
<feature type="domain" description="JmjC" evidence="9">
    <location>
        <begin position="640"/>
        <end position="911"/>
    </location>
</feature>
<reference evidence="11" key="1">
    <citation type="submission" date="2015-07" db="EMBL/GenBank/DDBJ databases">
        <title>Transcriptome Assembly of Anthurium amnicola.</title>
        <authorList>
            <person name="Suzuki J."/>
        </authorList>
    </citation>
    <scope>NUCLEOTIDE SEQUENCE</scope>
</reference>
<dbReference type="AlphaFoldDB" id="A0A1D1XNH3"/>
<dbReference type="GO" id="GO:0006357">
    <property type="term" value="P:regulation of transcription by RNA polymerase II"/>
    <property type="evidence" value="ECO:0007669"/>
    <property type="project" value="TreeGrafter"/>
</dbReference>
<dbReference type="GO" id="GO:0000785">
    <property type="term" value="C:chromatin"/>
    <property type="evidence" value="ECO:0007669"/>
    <property type="project" value="TreeGrafter"/>
</dbReference>
<gene>
    <name evidence="11" type="primary">JMJD1C_1</name>
    <name evidence="11" type="ORF">g.92295</name>
</gene>
<comment type="subcellular location">
    <subcellularLocation>
        <location evidence="1">Nucleus</location>
    </subcellularLocation>
</comment>
<dbReference type="Pfam" id="PF10497">
    <property type="entry name" value="zf-4CXXC_R1"/>
    <property type="match status" value="1"/>
</dbReference>
<dbReference type="SMART" id="SM00558">
    <property type="entry name" value="JmjC"/>
    <property type="match status" value="1"/>
</dbReference>
<evidence type="ECO:0000256" key="3">
    <source>
        <dbReference type="ARBA" id="ARBA00022723"/>
    </source>
</evidence>
<name>A0A1D1XNH3_9ARAE</name>
<dbReference type="Pfam" id="PF02373">
    <property type="entry name" value="JmjC"/>
    <property type="match status" value="1"/>
</dbReference>
<evidence type="ECO:0000256" key="8">
    <source>
        <dbReference type="SAM" id="MobiDB-lite"/>
    </source>
</evidence>
<feature type="compositionally biased region" description="Gly residues" evidence="8">
    <location>
        <begin position="94"/>
        <end position="106"/>
    </location>
</feature>
<dbReference type="Pfam" id="PF08879">
    <property type="entry name" value="WRC"/>
    <property type="match status" value="1"/>
</dbReference>
<dbReference type="PROSITE" id="PS51667">
    <property type="entry name" value="WRC"/>
    <property type="match status" value="1"/>
</dbReference>
<comment type="caution">
    <text evidence="7">Lacks conserved residue(s) required for the propagation of feature annotation.</text>
</comment>
<evidence type="ECO:0000256" key="4">
    <source>
        <dbReference type="ARBA" id="ARBA00023015"/>
    </source>
</evidence>
<keyword evidence="3" id="KW-0479">Metal-binding</keyword>
<dbReference type="SUPFAM" id="SSF51197">
    <property type="entry name" value="Clavaminate synthase-like"/>
    <property type="match status" value="1"/>
</dbReference>
<evidence type="ECO:0000256" key="5">
    <source>
        <dbReference type="ARBA" id="ARBA00023163"/>
    </source>
</evidence>
<dbReference type="GO" id="GO:0000118">
    <property type="term" value="C:histone deacetylase complex"/>
    <property type="evidence" value="ECO:0007669"/>
    <property type="project" value="TreeGrafter"/>
</dbReference>
<dbReference type="Gene3D" id="2.60.120.650">
    <property type="entry name" value="Cupin"/>
    <property type="match status" value="1"/>
</dbReference>
<feature type="domain" description="WRC" evidence="10">
    <location>
        <begin position="7"/>
        <end position="51"/>
    </location>
</feature>
<feature type="compositionally biased region" description="Basic and acidic residues" evidence="8">
    <location>
        <begin position="146"/>
        <end position="159"/>
    </location>
</feature>